<dbReference type="OrthoDB" id="4512754at2759"/>
<evidence type="ECO:0000313" key="2">
    <source>
        <dbReference type="EMBL" id="KAB8068883.1"/>
    </source>
</evidence>
<keyword evidence="2" id="KW-0456">Lyase</keyword>
<dbReference type="GO" id="GO:0016829">
    <property type="term" value="F:lyase activity"/>
    <property type="evidence" value="ECO:0007669"/>
    <property type="project" value="UniProtKB-KW"/>
</dbReference>
<dbReference type="Gene3D" id="2.60.120.200">
    <property type="match status" value="1"/>
</dbReference>
<dbReference type="AlphaFoldDB" id="A0A5N5WKC3"/>
<name>A0A5N5WKC3_9EURO</name>
<feature type="chain" id="PRO_5024995245" evidence="1">
    <location>
        <begin position="19"/>
        <end position="213"/>
    </location>
</feature>
<reference evidence="2 3" key="1">
    <citation type="submission" date="2019-04" db="EMBL/GenBank/DDBJ databases">
        <title>Friends and foes A comparative genomics study of 23 Aspergillus species from section Flavi.</title>
        <authorList>
            <consortium name="DOE Joint Genome Institute"/>
            <person name="Kjaerbolling I."/>
            <person name="Vesth T."/>
            <person name="Frisvad J.C."/>
            <person name="Nybo J.L."/>
            <person name="Theobald S."/>
            <person name="Kildgaard S."/>
            <person name="Isbrandt T."/>
            <person name="Kuo A."/>
            <person name="Sato A."/>
            <person name="Lyhne E.K."/>
            <person name="Kogle M.E."/>
            <person name="Wiebenga A."/>
            <person name="Kun R.S."/>
            <person name="Lubbers R.J."/>
            <person name="Makela M.R."/>
            <person name="Barry K."/>
            <person name="Chovatia M."/>
            <person name="Clum A."/>
            <person name="Daum C."/>
            <person name="Haridas S."/>
            <person name="He G."/>
            <person name="LaButti K."/>
            <person name="Lipzen A."/>
            <person name="Mondo S."/>
            <person name="Riley R."/>
            <person name="Salamov A."/>
            <person name="Simmons B.A."/>
            <person name="Magnuson J.K."/>
            <person name="Henrissat B."/>
            <person name="Mortensen U.H."/>
            <person name="Larsen T.O."/>
            <person name="Devries R.P."/>
            <person name="Grigoriev I.V."/>
            <person name="Machida M."/>
            <person name="Baker S.E."/>
            <person name="Andersen M.R."/>
        </authorList>
    </citation>
    <scope>NUCLEOTIDE SEQUENCE [LARGE SCALE GENOMIC DNA]</scope>
    <source>
        <strain evidence="2 3">CBS 151.66</strain>
    </source>
</reference>
<dbReference type="InterPro" id="IPR025975">
    <property type="entry name" value="Polysacc_lyase"/>
</dbReference>
<gene>
    <name evidence="2" type="ORF">BDV29DRAFT_183774</name>
</gene>
<keyword evidence="1" id="KW-0732">Signal</keyword>
<evidence type="ECO:0000313" key="3">
    <source>
        <dbReference type="Proteomes" id="UP000326565"/>
    </source>
</evidence>
<evidence type="ECO:0000256" key="1">
    <source>
        <dbReference type="SAM" id="SignalP"/>
    </source>
</evidence>
<dbReference type="Pfam" id="PF14099">
    <property type="entry name" value="Polysacc_lyase"/>
    <property type="match status" value="1"/>
</dbReference>
<organism evidence="2 3">
    <name type="scientific">Aspergillus leporis</name>
    <dbReference type="NCBI Taxonomy" id="41062"/>
    <lineage>
        <taxon>Eukaryota</taxon>
        <taxon>Fungi</taxon>
        <taxon>Dikarya</taxon>
        <taxon>Ascomycota</taxon>
        <taxon>Pezizomycotina</taxon>
        <taxon>Eurotiomycetes</taxon>
        <taxon>Eurotiomycetidae</taxon>
        <taxon>Eurotiales</taxon>
        <taxon>Aspergillaceae</taxon>
        <taxon>Aspergillus</taxon>
        <taxon>Aspergillus subgen. Circumdati</taxon>
    </lineage>
</organism>
<dbReference type="Proteomes" id="UP000326565">
    <property type="component" value="Unassembled WGS sequence"/>
</dbReference>
<proteinExistence type="predicted"/>
<accession>A0A5N5WKC3</accession>
<keyword evidence="3" id="KW-1185">Reference proteome</keyword>
<dbReference type="EMBL" id="ML732368">
    <property type="protein sequence ID" value="KAB8068883.1"/>
    <property type="molecule type" value="Genomic_DNA"/>
</dbReference>
<protein>
    <submittedName>
        <fullName evidence="2">Polysaccharide lyase</fullName>
    </submittedName>
</protein>
<sequence>MRIFTVYLLLNSIFTVQATRITSATNDRDTATNQYNGALQKLPKVIVEGATALNMTHINYISDKVGDLIELQYIRNDFYRLGDEGFYGFTFQLHSGWETLPGLIYHLARFDADVSDIGCNYWIYMPYTMFWVRDNQLHAGLMTGTPCSPRIVAFSNLATVPTGEWHKVVIQAKWRADETGYFKIWFDGVNVLRKYDLSTTLDDERVFRFVVGE</sequence>
<feature type="signal peptide" evidence="1">
    <location>
        <begin position="1"/>
        <end position="18"/>
    </location>
</feature>